<organism evidence="14 15">
    <name type="scientific">Serpens gallinarum</name>
    <dbReference type="NCBI Taxonomy" id="2763075"/>
    <lineage>
        <taxon>Bacteria</taxon>
        <taxon>Pseudomonadati</taxon>
        <taxon>Pseudomonadota</taxon>
        <taxon>Gammaproteobacteria</taxon>
        <taxon>Pseudomonadales</taxon>
        <taxon>Pseudomonadaceae</taxon>
        <taxon>Pseudomonas</taxon>
    </lineage>
</organism>
<evidence type="ECO:0000256" key="8">
    <source>
        <dbReference type="ARBA" id="ARBA00023136"/>
    </source>
</evidence>
<accession>A0ABR8TNP6</accession>
<evidence type="ECO:0000256" key="1">
    <source>
        <dbReference type="ARBA" id="ARBA00004377"/>
    </source>
</evidence>
<name>A0ABR8TNP6_9PSED</name>
<dbReference type="NCBIfam" id="TIGR02532">
    <property type="entry name" value="IV_pilin_GFxxxE"/>
    <property type="match status" value="1"/>
</dbReference>
<proteinExistence type="inferred from homology"/>
<feature type="transmembrane region" description="Helical" evidence="12">
    <location>
        <begin position="12"/>
        <end position="33"/>
    </location>
</feature>
<evidence type="ECO:0000256" key="11">
    <source>
        <dbReference type="SAM" id="MobiDB-lite"/>
    </source>
</evidence>
<keyword evidence="6 12" id="KW-0812">Transmembrane</keyword>
<evidence type="ECO:0000256" key="6">
    <source>
        <dbReference type="ARBA" id="ARBA00022692"/>
    </source>
</evidence>
<dbReference type="InterPro" id="IPR002416">
    <property type="entry name" value="T2SS_protein-GspH"/>
</dbReference>
<evidence type="ECO:0000256" key="2">
    <source>
        <dbReference type="ARBA" id="ARBA00021549"/>
    </source>
</evidence>
<dbReference type="RefSeq" id="WP_251836148.1">
    <property type="nucleotide sequence ID" value="NZ_JACSQG010000003.1"/>
</dbReference>
<evidence type="ECO:0000313" key="15">
    <source>
        <dbReference type="Proteomes" id="UP000611945"/>
    </source>
</evidence>
<evidence type="ECO:0000256" key="9">
    <source>
        <dbReference type="ARBA" id="ARBA00025772"/>
    </source>
</evidence>
<keyword evidence="7 12" id="KW-1133">Transmembrane helix</keyword>
<dbReference type="Pfam" id="PF07963">
    <property type="entry name" value="N_methyl"/>
    <property type="match status" value="1"/>
</dbReference>
<evidence type="ECO:0000256" key="12">
    <source>
        <dbReference type="SAM" id="Phobius"/>
    </source>
</evidence>
<dbReference type="Gene3D" id="3.55.40.10">
    <property type="entry name" value="minor pseudopilin epsh domain"/>
    <property type="match status" value="1"/>
</dbReference>
<evidence type="ECO:0000256" key="5">
    <source>
        <dbReference type="ARBA" id="ARBA00022519"/>
    </source>
</evidence>
<comment type="caution">
    <text evidence="14">The sequence shown here is derived from an EMBL/GenBank/DDBJ whole genome shotgun (WGS) entry which is preliminary data.</text>
</comment>
<comment type="similarity">
    <text evidence="9">Belongs to the GSP H family.</text>
</comment>
<dbReference type="InterPro" id="IPR012902">
    <property type="entry name" value="N_methyl_site"/>
</dbReference>
<dbReference type="InterPro" id="IPR022346">
    <property type="entry name" value="T2SS_GspH"/>
</dbReference>
<keyword evidence="3" id="KW-1003">Cell membrane</keyword>
<protein>
    <recommendedName>
        <fullName evidence="2">Type II secretion system protein H</fullName>
    </recommendedName>
    <alternativeName>
        <fullName evidence="10">General secretion pathway protein H</fullName>
    </alternativeName>
</protein>
<dbReference type="PRINTS" id="PR00885">
    <property type="entry name" value="BCTERIALGSPH"/>
</dbReference>
<dbReference type="NCBIfam" id="TIGR01708">
    <property type="entry name" value="typeII_sec_gspH"/>
    <property type="match status" value="1"/>
</dbReference>
<sequence length="183" mass="19842">MTRARGFTLIELLVVLVLIGSLAGLAMLAGGIASPARELTIEAERLAGLIGVLADEAVLDNREYGLRIESGAYQALGYDERSGRWSPLNDKPPHRLPEWARLDLELEGQALKLAPPTSRDKRSPGKPANRNSVPQVLLLSNGELSPFRLEVSELRAGGARLQLASDGFRLPKVEVLSNSRTAR</sequence>
<keyword evidence="8 12" id="KW-0472">Membrane</keyword>
<gene>
    <name evidence="14" type="primary">gspH</name>
    <name evidence="14" type="ORF">H9642_09295</name>
</gene>
<evidence type="ECO:0000256" key="7">
    <source>
        <dbReference type="ARBA" id="ARBA00022989"/>
    </source>
</evidence>
<dbReference type="Pfam" id="PF12019">
    <property type="entry name" value="GspH"/>
    <property type="match status" value="1"/>
</dbReference>
<dbReference type="SUPFAM" id="SSF54523">
    <property type="entry name" value="Pili subunits"/>
    <property type="match status" value="1"/>
</dbReference>
<evidence type="ECO:0000313" key="14">
    <source>
        <dbReference type="EMBL" id="MBD7977386.1"/>
    </source>
</evidence>
<evidence type="ECO:0000256" key="4">
    <source>
        <dbReference type="ARBA" id="ARBA00022481"/>
    </source>
</evidence>
<evidence type="ECO:0000259" key="13">
    <source>
        <dbReference type="Pfam" id="PF12019"/>
    </source>
</evidence>
<dbReference type="InterPro" id="IPR049875">
    <property type="entry name" value="TypeII_GspH"/>
</dbReference>
<comment type="subcellular location">
    <subcellularLocation>
        <location evidence="1">Cell inner membrane</location>
        <topology evidence="1">Single-pass membrane protein</topology>
    </subcellularLocation>
</comment>
<keyword evidence="4" id="KW-0488">Methylation</keyword>
<feature type="region of interest" description="Disordered" evidence="11">
    <location>
        <begin position="113"/>
        <end position="134"/>
    </location>
</feature>
<evidence type="ECO:0000256" key="10">
    <source>
        <dbReference type="ARBA" id="ARBA00030775"/>
    </source>
</evidence>
<feature type="domain" description="General secretion pathway GspH" evidence="13">
    <location>
        <begin position="42"/>
        <end position="166"/>
    </location>
</feature>
<dbReference type="PROSITE" id="PS00409">
    <property type="entry name" value="PROKAR_NTER_METHYL"/>
    <property type="match status" value="1"/>
</dbReference>
<keyword evidence="15" id="KW-1185">Reference proteome</keyword>
<keyword evidence="5" id="KW-0997">Cell inner membrane</keyword>
<dbReference type="Proteomes" id="UP000611945">
    <property type="component" value="Unassembled WGS sequence"/>
</dbReference>
<dbReference type="InterPro" id="IPR045584">
    <property type="entry name" value="Pilin-like"/>
</dbReference>
<evidence type="ECO:0000256" key="3">
    <source>
        <dbReference type="ARBA" id="ARBA00022475"/>
    </source>
</evidence>
<reference evidence="14 15" key="1">
    <citation type="submission" date="2020-08" db="EMBL/GenBank/DDBJ databases">
        <title>A Genomic Blueprint of the Chicken Gut Microbiome.</title>
        <authorList>
            <person name="Gilroy R."/>
            <person name="Ravi A."/>
            <person name="Getino M."/>
            <person name="Pursley I."/>
            <person name="Horton D.L."/>
            <person name="Alikhan N.-F."/>
            <person name="Baker D."/>
            <person name="Gharbi K."/>
            <person name="Hall N."/>
            <person name="Watson M."/>
            <person name="Adriaenssens E.M."/>
            <person name="Foster-Nyarko E."/>
            <person name="Jarju S."/>
            <person name="Secka A."/>
            <person name="Antonio M."/>
            <person name="Oren A."/>
            <person name="Chaudhuri R."/>
            <person name="La Ragione R.M."/>
            <person name="Hildebrand F."/>
            <person name="Pallen M.J."/>
        </authorList>
    </citation>
    <scope>NUCLEOTIDE SEQUENCE [LARGE SCALE GENOMIC DNA]</scope>
    <source>
        <strain evidence="14 15">Sa2CUA2</strain>
    </source>
</reference>
<dbReference type="EMBL" id="JACSQG010000003">
    <property type="protein sequence ID" value="MBD7977386.1"/>
    <property type="molecule type" value="Genomic_DNA"/>
</dbReference>